<evidence type="ECO:0000313" key="2">
    <source>
        <dbReference type="EMBL" id="KAK0554519.1"/>
    </source>
</evidence>
<dbReference type="EMBL" id="JAPDMZ010000037">
    <property type="protein sequence ID" value="KAK0554519.1"/>
    <property type="molecule type" value="Genomic_DNA"/>
</dbReference>
<feature type="compositionally biased region" description="Low complexity" evidence="1">
    <location>
        <begin position="58"/>
        <end position="74"/>
    </location>
</feature>
<feature type="compositionally biased region" description="Basic and acidic residues" evidence="1">
    <location>
        <begin position="194"/>
        <end position="204"/>
    </location>
</feature>
<protein>
    <submittedName>
        <fullName evidence="2">Uncharacterized protein</fullName>
    </submittedName>
</protein>
<gene>
    <name evidence="2" type="ORF">OC846_002091</name>
</gene>
<accession>A0AAN6JVB0</accession>
<feature type="region of interest" description="Disordered" evidence="1">
    <location>
        <begin position="1"/>
        <end position="101"/>
    </location>
</feature>
<dbReference type="Proteomes" id="UP001176517">
    <property type="component" value="Unassembled WGS sequence"/>
</dbReference>
<dbReference type="AlphaFoldDB" id="A0AAN6JVB0"/>
<feature type="compositionally biased region" description="Polar residues" evidence="1">
    <location>
        <begin position="356"/>
        <end position="365"/>
    </location>
</feature>
<organism evidence="2 3">
    <name type="scientific">Tilletia horrida</name>
    <dbReference type="NCBI Taxonomy" id="155126"/>
    <lineage>
        <taxon>Eukaryota</taxon>
        <taxon>Fungi</taxon>
        <taxon>Dikarya</taxon>
        <taxon>Basidiomycota</taxon>
        <taxon>Ustilaginomycotina</taxon>
        <taxon>Exobasidiomycetes</taxon>
        <taxon>Tilletiales</taxon>
        <taxon>Tilletiaceae</taxon>
        <taxon>Tilletia</taxon>
    </lineage>
</organism>
<feature type="region of interest" description="Disordered" evidence="1">
    <location>
        <begin position="194"/>
        <end position="262"/>
    </location>
</feature>
<feature type="compositionally biased region" description="Low complexity" evidence="1">
    <location>
        <begin position="30"/>
        <end position="42"/>
    </location>
</feature>
<feature type="region of interest" description="Disordered" evidence="1">
    <location>
        <begin position="316"/>
        <end position="342"/>
    </location>
</feature>
<feature type="region of interest" description="Disordered" evidence="1">
    <location>
        <begin position="136"/>
        <end position="162"/>
    </location>
</feature>
<evidence type="ECO:0000313" key="3">
    <source>
        <dbReference type="Proteomes" id="UP001176517"/>
    </source>
</evidence>
<comment type="caution">
    <text evidence="2">The sequence shown here is derived from an EMBL/GenBank/DDBJ whole genome shotgun (WGS) entry which is preliminary data.</text>
</comment>
<feature type="compositionally biased region" description="Polar residues" evidence="1">
    <location>
        <begin position="316"/>
        <end position="327"/>
    </location>
</feature>
<feature type="compositionally biased region" description="Polar residues" evidence="1">
    <location>
        <begin position="207"/>
        <end position="222"/>
    </location>
</feature>
<feature type="compositionally biased region" description="Low complexity" evidence="1">
    <location>
        <begin position="716"/>
        <end position="726"/>
    </location>
</feature>
<keyword evidence="3" id="KW-1185">Reference proteome</keyword>
<feature type="region of interest" description="Disordered" evidence="1">
    <location>
        <begin position="356"/>
        <end position="406"/>
    </location>
</feature>
<evidence type="ECO:0000256" key="1">
    <source>
        <dbReference type="SAM" id="MobiDB-lite"/>
    </source>
</evidence>
<feature type="region of interest" description="Disordered" evidence="1">
    <location>
        <begin position="716"/>
        <end position="771"/>
    </location>
</feature>
<proteinExistence type="predicted"/>
<name>A0AAN6JVB0_9BASI</name>
<feature type="region of interest" description="Disordered" evidence="1">
    <location>
        <begin position="479"/>
        <end position="501"/>
    </location>
</feature>
<reference evidence="2" key="1">
    <citation type="journal article" date="2023" name="PhytoFront">
        <title>Draft Genome Resources of Seven Strains of Tilletia horrida, Causal Agent of Kernel Smut of Rice.</title>
        <authorList>
            <person name="Khanal S."/>
            <person name="Antony Babu S."/>
            <person name="Zhou X.G."/>
        </authorList>
    </citation>
    <scope>NUCLEOTIDE SEQUENCE</scope>
    <source>
        <strain evidence="2">TX6</strain>
    </source>
</reference>
<sequence length="793" mass="82214">MDQRRNSQTGTGLGLGLGFANRFPGRRRSSSNTAAATAAQNAPPVVTLSRNSSSRRNAAPTAAAGAAPLAFVAPSRRSSLSPGDTPTTTHSSGGLSGTPYLSHSVQATVTGFASAENTPPTTISTGTGRAVELRSHANPHQSIDKSKQLPELPSQPKPEGRVQSWISRISSLSTFGASKPNLVLPEPALPLPKEAQRASIDAHDLSPPSSTRRALKISTSAPTAHIRRRSESMRPLGTQTRTRNSALGPLDPPQPAPSKPASKIRPKLLASAGASPRTLFASPGNGEIGSPAWNSFSASNQMLPLPALQETQRLSSLDEAPNSSSNFAGEDSSMAEAPDQSPAQLQDAFFDARSSVTGVSASTQQMHHRQAPGVDPDTSFPEQEESVLSFGSLGPPTELVTTGLVGPGRQQLPSNFDVFYAVKQAQLGKDAMHHRALLETEEDAERRWKAGLLKYHRAMTGNGSTSSLSIGAEGIDTAPQIASKGSSGEDKRTASSPNASRYPHYVAVLGQDAYQQSPTHTPTEEYPQPNFMPHSSAARRSSAPVSARGSTYTNGSNNIPFPSVVLATDAPRVGTYQLSTPPATASRKTARTLRSLPVSPHVSRPNGVRVPAAAATPGLARADSLRGVLGASSKGPDDLPGQKSRAFIDEWRATVKPAPVVSASAAAALSKSTRASIVPKAGSTGAPSTVSLFTVHDDADVVMKGAQRNGLVAYGADSSGEAGSGAHTPVAHPSSPEGARAGDGSVGKAGASNRVTRPPLLPMTADGAPPKFGTISTATMISGFTEMTSVSQR</sequence>